<proteinExistence type="predicted"/>
<evidence type="ECO:0000313" key="2">
    <source>
        <dbReference type="EMBL" id="GIH67907.1"/>
    </source>
</evidence>
<reference evidence="2" key="1">
    <citation type="submission" date="2021-01" db="EMBL/GenBank/DDBJ databases">
        <title>Whole genome shotgun sequence of Sphaerimonospora thailandensis NBRC 107569.</title>
        <authorList>
            <person name="Komaki H."/>
            <person name="Tamura T."/>
        </authorList>
    </citation>
    <scope>NUCLEOTIDE SEQUENCE</scope>
    <source>
        <strain evidence="2">NBRC 107569</strain>
    </source>
</reference>
<gene>
    <name evidence="2" type="ORF">Mth01_01600</name>
</gene>
<comment type="caution">
    <text evidence="2">The sequence shown here is derived from an EMBL/GenBank/DDBJ whole genome shotgun (WGS) entry which is preliminary data.</text>
</comment>
<dbReference type="EMBL" id="BOOG01000003">
    <property type="protein sequence ID" value="GIH67907.1"/>
    <property type="molecule type" value="Genomic_DNA"/>
</dbReference>
<protein>
    <submittedName>
        <fullName evidence="2">Uncharacterized protein</fullName>
    </submittedName>
</protein>
<accession>A0A8J3VX04</accession>
<feature type="chain" id="PRO_5035168241" evidence="1">
    <location>
        <begin position="25"/>
        <end position="129"/>
    </location>
</feature>
<dbReference type="AlphaFoldDB" id="A0A8J3VX04"/>
<sequence>MRRLIAFLSSFLLVGALFVTPADATAKGMRLKLRFGWCESACEIRITVTNKSRYNISWVGGTCRLEVNGRYVGKGTIYIGPIKRGRSRTGKCYIVDKRLSRAWYDYQDNGGTFRTRARANAKAYYYYYR</sequence>
<feature type="signal peptide" evidence="1">
    <location>
        <begin position="1"/>
        <end position="24"/>
    </location>
</feature>
<name>A0A8J3VX04_9ACTN</name>
<evidence type="ECO:0000313" key="3">
    <source>
        <dbReference type="Proteomes" id="UP000610966"/>
    </source>
</evidence>
<dbReference type="RefSeq" id="WP_204009719.1">
    <property type="nucleotide sequence ID" value="NZ_BOOG01000003.1"/>
</dbReference>
<organism evidence="2 3">
    <name type="scientific">Sphaerimonospora thailandensis</name>
    <dbReference type="NCBI Taxonomy" id="795644"/>
    <lineage>
        <taxon>Bacteria</taxon>
        <taxon>Bacillati</taxon>
        <taxon>Actinomycetota</taxon>
        <taxon>Actinomycetes</taxon>
        <taxon>Streptosporangiales</taxon>
        <taxon>Streptosporangiaceae</taxon>
        <taxon>Sphaerimonospora</taxon>
    </lineage>
</organism>
<keyword evidence="1" id="KW-0732">Signal</keyword>
<dbReference type="Proteomes" id="UP000610966">
    <property type="component" value="Unassembled WGS sequence"/>
</dbReference>
<evidence type="ECO:0000256" key="1">
    <source>
        <dbReference type="SAM" id="SignalP"/>
    </source>
</evidence>
<keyword evidence="3" id="KW-1185">Reference proteome</keyword>